<dbReference type="AlphaFoldDB" id="A0A1W6MSV3"/>
<accession>A0A1W6MSV3</accession>
<name>A0A1W6MSV3_9HYPH</name>
<evidence type="ECO:0000313" key="1">
    <source>
        <dbReference type="EMBL" id="ARN80635.1"/>
    </source>
</evidence>
<organism evidence="1 2">
    <name type="scientific">Methylocystis bryophila</name>
    <dbReference type="NCBI Taxonomy" id="655015"/>
    <lineage>
        <taxon>Bacteria</taxon>
        <taxon>Pseudomonadati</taxon>
        <taxon>Pseudomonadota</taxon>
        <taxon>Alphaproteobacteria</taxon>
        <taxon>Hyphomicrobiales</taxon>
        <taxon>Methylocystaceae</taxon>
        <taxon>Methylocystis</taxon>
    </lineage>
</organism>
<evidence type="ECO:0000313" key="2">
    <source>
        <dbReference type="Proteomes" id="UP000193978"/>
    </source>
</evidence>
<dbReference type="Proteomes" id="UP000193978">
    <property type="component" value="Chromosome"/>
</dbReference>
<dbReference type="OrthoDB" id="1908973at2"/>
<gene>
    <name evidence="1" type="ORF">B1812_05630</name>
</gene>
<dbReference type="KEGG" id="mbry:B1812_05630"/>
<protein>
    <submittedName>
        <fullName evidence="1">Uncharacterized protein</fullName>
    </submittedName>
</protein>
<reference evidence="1 2" key="1">
    <citation type="submission" date="2017-02" db="EMBL/GenBank/DDBJ databases">
        <authorList>
            <person name="Peterson S.W."/>
        </authorList>
    </citation>
    <scope>NUCLEOTIDE SEQUENCE [LARGE SCALE GENOMIC DNA]</scope>
    <source>
        <strain evidence="1 2">S285</strain>
    </source>
</reference>
<sequence length="124" mass="14254">MGLIIALTCTVLSADDVVTVDDIANWRHPTKDVFSKWKIKLTKVDLLNHRVYPVFYVDGLPFDPMMGYENAKQMSRLEAELFAANGKHDYALELKQDNIRVNVTYNPATRTLEEEIIDHSSERK</sequence>
<dbReference type="RefSeq" id="WP_085770707.1">
    <property type="nucleotide sequence ID" value="NZ_CBEHVB010000003.1"/>
</dbReference>
<dbReference type="STRING" id="655015.B1812_05630"/>
<dbReference type="EMBL" id="CP019948">
    <property type="protein sequence ID" value="ARN80635.1"/>
    <property type="molecule type" value="Genomic_DNA"/>
</dbReference>
<keyword evidence="2" id="KW-1185">Reference proteome</keyword>
<proteinExistence type="predicted"/>